<evidence type="ECO:0000313" key="4">
    <source>
        <dbReference type="Proteomes" id="UP000327013"/>
    </source>
</evidence>
<dbReference type="InterPro" id="IPR032816">
    <property type="entry name" value="VTT_dom"/>
</dbReference>
<evidence type="ECO:0000256" key="1">
    <source>
        <dbReference type="SAM" id="Phobius"/>
    </source>
</evidence>
<evidence type="ECO:0000259" key="2">
    <source>
        <dbReference type="Pfam" id="PF09335"/>
    </source>
</evidence>
<keyword evidence="4" id="KW-1185">Reference proteome</keyword>
<reference evidence="3 4" key="1">
    <citation type="submission" date="2019-06" db="EMBL/GenBank/DDBJ databases">
        <title>A chromosomal-level reference genome of Carpinus fangiana (Coryloideae, Betulaceae).</title>
        <authorList>
            <person name="Yang X."/>
            <person name="Wang Z."/>
            <person name="Zhang L."/>
            <person name="Hao G."/>
            <person name="Liu J."/>
            <person name="Yang Y."/>
        </authorList>
    </citation>
    <scope>NUCLEOTIDE SEQUENCE [LARGE SCALE GENOMIC DNA]</scope>
    <source>
        <strain evidence="3">Cfa_2016G</strain>
        <tissue evidence="3">Leaf</tissue>
    </source>
</reference>
<feature type="transmembrane region" description="Helical" evidence="1">
    <location>
        <begin position="110"/>
        <end position="131"/>
    </location>
</feature>
<evidence type="ECO:0000313" key="3">
    <source>
        <dbReference type="EMBL" id="KAE8055186.1"/>
    </source>
</evidence>
<feature type="transmembrane region" description="Helical" evidence="1">
    <location>
        <begin position="246"/>
        <end position="266"/>
    </location>
</feature>
<keyword evidence="1" id="KW-0812">Transmembrane</keyword>
<feature type="domain" description="VTT" evidence="2">
    <location>
        <begin position="131"/>
        <end position="227"/>
    </location>
</feature>
<protein>
    <recommendedName>
        <fullName evidence="2">VTT domain-containing protein</fullName>
    </recommendedName>
</protein>
<gene>
    <name evidence="3" type="ORF">FH972_012044</name>
</gene>
<dbReference type="OrthoDB" id="202840at2759"/>
<dbReference type="Proteomes" id="UP000327013">
    <property type="component" value="Chromosome 5"/>
</dbReference>
<feature type="transmembrane region" description="Helical" evidence="1">
    <location>
        <begin position="143"/>
        <end position="167"/>
    </location>
</feature>
<keyword evidence="1" id="KW-0472">Membrane</keyword>
<dbReference type="PANTHER" id="PTHR46431:SF7">
    <property type="entry name" value="SNARE ASSOCIATED GOLGI PROTEIN FAMILY"/>
    <property type="match status" value="1"/>
</dbReference>
<organism evidence="3 4">
    <name type="scientific">Carpinus fangiana</name>
    <dbReference type="NCBI Taxonomy" id="176857"/>
    <lineage>
        <taxon>Eukaryota</taxon>
        <taxon>Viridiplantae</taxon>
        <taxon>Streptophyta</taxon>
        <taxon>Embryophyta</taxon>
        <taxon>Tracheophyta</taxon>
        <taxon>Spermatophyta</taxon>
        <taxon>Magnoliopsida</taxon>
        <taxon>eudicotyledons</taxon>
        <taxon>Gunneridae</taxon>
        <taxon>Pentapetalae</taxon>
        <taxon>rosids</taxon>
        <taxon>fabids</taxon>
        <taxon>Fagales</taxon>
        <taxon>Betulaceae</taxon>
        <taxon>Carpinus</taxon>
    </lineage>
</organism>
<feature type="transmembrane region" description="Helical" evidence="1">
    <location>
        <begin position="214"/>
        <end position="234"/>
    </location>
</feature>
<sequence>MTTFSEEDGGGGGEVVPELSLRVGGDGENGGYVKLGPGPGDCEAVEGLGGVREEPLSPRNRAGGCLWKFVKLVLLGVFLGVLAAVCIKWVGPFFMDKEIIPIINWETTTFSTPVLAVLVVASVALFPTVLLPSSPSMWVAGMTFGYGYGFLLIMSGVAVGVSLPYFIGSLFYRKIQGWLEKYPKRASILRSAGEGNWFHQFRSVALIRISPFPYIIYNYCAVATNVKGILIRTLADERHSLSAPQIVFNVVGFAATVATTIFFTLYAKRQLVQYYFYAFLIGILIRTLADERHSLSAPQIVFNVVGFAATVATTIFFTLYAKRQLGHLKTEDEQLLQ</sequence>
<dbReference type="PANTHER" id="PTHR46431">
    <property type="entry name" value="EXPRESSED PROTEIN"/>
    <property type="match status" value="1"/>
</dbReference>
<accession>A0A5N6R2M2</accession>
<dbReference type="AlphaFoldDB" id="A0A5N6R2M2"/>
<feature type="transmembrane region" description="Helical" evidence="1">
    <location>
        <begin position="301"/>
        <end position="321"/>
    </location>
</feature>
<feature type="transmembrane region" description="Helical" evidence="1">
    <location>
        <begin position="69"/>
        <end position="90"/>
    </location>
</feature>
<name>A0A5N6R2M2_9ROSI</name>
<proteinExistence type="predicted"/>
<dbReference type="EMBL" id="CM017325">
    <property type="protein sequence ID" value="KAE8055186.1"/>
    <property type="molecule type" value="Genomic_DNA"/>
</dbReference>
<feature type="transmembrane region" description="Helical" evidence="1">
    <location>
        <begin position="272"/>
        <end position="289"/>
    </location>
</feature>
<dbReference type="Pfam" id="PF09335">
    <property type="entry name" value="VTT_dom"/>
    <property type="match status" value="1"/>
</dbReference>
<keyword evidence="1" id="KW-1133">Transmembrane helix</keyword>